<evidence type="ECO:0000313" key="2">
    <source>
        <dbReference type="EnsemblMetazoa" id="GMOY002122-PA"/>
    </source>
</evidence>
<keyword evidence="1" id="KW-0472">Membrane</keyword>
<reference evidence="2" key="1">
    <citation type="submission" date="2020-05" db="UniProtKB">
        <authorList>
            <consortium name="EnsemblMetazoa"/>
        </authorList>
    </citation>
    <scope>IDENTIFICATION</scope>
    <source>
        <strain evidence="2">Yale</strain>
    </source>
</reference>
<evidence type="ECO:0000313" key="3">
    <source>
        <dbReference type="Proteomes" id="UP000092444"/>
    </source>
</evidence>
<sequence length="378" mass="43679">SVVQFLFVKHKYIKYKYYEFLYSSIVLAFLAHVETPVSFFINVAGIILKLEGHRLLRVIYFIQFIDLVAGVLELPGLITIPYIGICGPCTLGIGHGLCSSGFFCLPNISYERIGRLGLFINKGILSFIPSISLGRILLYSTNISYLLYSEMSYNIYFENVKSSNAGILTAIFVLVLGANYERDINNIKTIQLNAMHALCMHYLRLYYLYFLVLAGFYSKDILEIISLTRDNFFFFSTGLPVVYSFRLVFYSIIGELNFFSLNFSSDEGWIVLRQKNRVIIYKNCRREGGFVNIICLCYWRIFIFKVSLFGLLIIPYLYIEFLNIGDLCDLYLLFLHIEILDFYLIIAEISLKSFGRGRSEFFEGENGYSNLVNLFHEN</sequence>
<feature type="transmembrane region" description="Helical" evidence="1">
    <location>
        <begin position="80"/>
        <end position="103"/>
    </location>
</feature>
<dbReference type="VEuPathDB" id="VectorBase:GMOY002122"/>
<feature type="transmembrane region" description="Helical" evidence="1">
    <location>
        <begin position="192"/>
        <end position="212"/>
    </location>
</feature>
<protein>
    <recommendedName>
        <fullName evidence="4">NADH:ubiquinone reductase (H(+)-translocating)</fullName>
    </recommendedName>
</protein>
<dbReference type="AlphaFoldDB" id="A0A1B0FEU1"/>
<keyword evidence="1" id="KW-1133">Transmembrane helix</keyword>
<organism evidence="2 3">
    <name type="scientific">Glossina morsitans morsitans</name>
    <name type="common">Savannah tsetse fly</name>
    <dbReference type="NCBI Taxonomy" id="37546"/>
    <lineage>
        <taxon>Eukaryota</taxon>
        <taxon>Metazoa</taxon>
        <taxon>Ecdysozoa</taxon>
        <taxon>Arthropoda</taxon>
        <taxon>Hexapoda</taxon>
        <taxon>Insecta</taxon>
        <taxon>Pterygota</taxon>
        <taxon>Neoptera</taxon>
        <taxon>Endopterygota</taxon>
        <taxon>Diptera</taxon>
        <taxon>Brachycera</taxon>
        <taxon>Muscomorpha</taxon>
        <taxon>Hippoboscoidea</taxon>
        <taxon>Glossinidae</taxon>
        <taxon>Glossina</taxon>
    </lineage>
</organism>
<feature type="transmembrane region" description="Helical" evidence="1">
    <location>
        <begin position="20"/>
        <end position="48"/>
    </location>
</feature>
<feature type="transmembrane region" description="Helical" evidence="1">
    <location>
        <begin position="330"/>
        <end position="351"/>
    </location>
</feature>
<keyword evidence="1" id="KW-0812">Transmembrane</keyword>
<dbReference type="STRING" id="37546.A0A1B0FEU1"/>
<feature type="transmembrane region" description="Helical" evidence="1">
    <location>
        <begin position="124"/>
        <end position="148"/>
    </location>
</feature>
<dbReference type="EnsemblMetazoa" id="GMOY002122-RA">
    <property type="protein sequence ID" value="GMOY002122-PA"/>
    <property type="gene ID" value="GMOY002122"/>
</dbReference>
<dbReference type="Proteomes" id="UP000092444">
    <property type="component" value="Unassembled WGS sequence"/>
</dbReference>
<dbReference type="EMBL" id="CCAG010019831">
    <property type="status" value="NOT_ANNOTATED_CDS"/>
    <property type="molecule type" value="Genomic_DNA"/>
</dbReference>
<evidence type="ECO:0000256" key="1">
    <source>
        <dbReference type="SAM" id="Phobius"/>
    </source>
</evidence>
<proteinExistence type="predicted"/>
<keyword evidence="3" id="KW-1185">Reference proteome</keyword>
<feature type="transmembrane region" description="Helical" evidence="1">
    <location>
        <begin position="160"/>
        <end position="180"/>
    </location>
</feature>
<feature type="transmembrane region" description="Helical" evidence="1">
    <location>
        <begin position="290"/>
        <end position="318"/>
    </location>
</feature>
<evidence type="ECO:0008006" key="4">
    <source>
        <dbReference type="Google" id="ProtNLM"/>
    </source>
</evidence>
<name>A0A1B0FEU1_GLOMM</name>
<feature type="transmembrane region" description="Helical" evidence="1">
    <location>
        <begin position="232"/>
        <end position="253"/>
    </location>
</feature>
<accession>A0A1B0FEU1</accession>
<feature type="transmembrane region" description="Helical" evidence="1">
    <location>
        <begin position="55"/>
        <end position="74"/>
    </location>
</feature>